<gene>
    <name evidence="1" type="ORF">LAZ67_4003442</name>
</gene>
<organism evidence="1 2">
    <name type="scientific">Cordylochernes scorpioides</name>
    <dbReference type="NCBI Taxonomy" id="51811"/>
    <lineage>
        <taxon>Eukaryota</taxon>
        <taxon>Metazoa</taxon>
        <taxon>Ecdysozoa</taxon>
        <taxon>Arthropoda</taxon>
        <taxon>Chelicerata</taxon>
        <taxon>Arachnida</taxon>
        <taxon>Pseudoscorpiones</taxon>
        <taxon>Cheliferoidea</taxon>
        <taxon>Chernetidae</taxon>
        <taxon>Cordylochernes</taxon>
    </lineage>
</organism>
<evidence type="ECO:0000313" key="1">
    <source>
        <dbReference type="EMBL" id="UYV66953.1"/>
    </source>
</evidence>
<name>A0ABY6KED9_9ARAC</name>
<evidence type="ECO:0000313" key="2">
    <source>
        <dbReference type="Proteomes" id="UP001235939"/>
    </source>
</evidence>
<dbReference type="Proteomes" id="UP001235939">
    <property type="component" value="Chromosome 04"/>
</dbReference>
<dbReference type="EMBL" id="CP092866">
    <property type="protein sequence ID" value="UYV66953.1"/>
    <property type="molecule type" value="Genomic_DNA"/>
</dbReference>
<protein>
    <recommendedName>
        <fullName evidence="3">DNA-directed RNA polymerase</fullName>
    </recommendedName>
</protein>
<reference evidence="1 2" key="1">
    <citation type="submission" date="2022-01" db="EMBL/GenBank/DDBJ databases">
        <title>A chromosomal length assembly of Cordylochernes scorpioides.</title>
        <authorList>
            <person name="Zeh D."/>
            <person name="Zeh J."/>
        </authorList>
    </citation>
    <scope>NUCLEOTIDE SEQUENCE [LARGE SCALE GENOMIC DNA]</scope>
    <source>
        <strain evidence="1">IN4F17</strain>
        <tissue evidence="1">Whole Body</tissue>
    </source>
</reference>
<proteinExistence type="predicted"/>
<keyword evidence="2" id="KW-1185">Reference proteome</keyword>
<sequence>MRSSGAWTPRGQEVKATRSHIAEVRARQASSTQEKCVYKEHCSEFTPYHFLKPVDNVVGDARHLIQLTRMNGPVLVGLTRKALAERLNDGSFEIEGTILRTFPFRKRSDNFTIGNLPFYVEDAVIIKALRPYGRVTSIAPKQLKAGDYGYTDGRREAYILFHDGIKIEKLTTRLDIKTKGDTLLAFLTFGIRDFVGPAALLTHQTRCALEDAASLSSFCRHLVDENLRGTFGVGTIEEAVVLRRTRIQLLCVTTRTGHRMLERLAALSITQLARRRITHLDLPNTISWSSLRRCVFSGNDADVAVKLHALSHPAHPASAQQSCVACGSSDLTLANLYWSCRCDRPLIWKPFTIIGRPPYLQG</sequence>
<evidence type="ECO:0008006" key="3">
    <source>
        <dbReference type="Google" id="ProtNLM"/>
    </source>
</evidence>
<accession>A0ABY6KED9</accession>